<evidence type="ECO:0000259" key="2">
    <source>
        <dbReference type="PROSITE" id="PS51767"/>
    </source>
</evidence>
<keyword evidence="4" id="KW-1185">Reference proteome</keyword>
<name>A0A8H3F9P1_9LECA</name>
<accession>A0A8H3F9P1</accession>
<dbReference type="PANTHER" id="PTHR47966:SF51">
    <property type="entry name" value="BETA-SITE APP-CLEAVING ENZYME, ISOFORM A-RELATED"/>
    <property type="match status" value="1"/>
</dbReference>
<proteinExistence type="inferred from homology"/>
<dbReference type="SUPFAM" id="SSF50630">
    <property type="entry name" value="Acid proteases"/>
    <property type="match status" value="1"/>
</dbReference>
<dbReference type="Pfam" id="PF00026">
    <property type="entry name" value="Asp"/>
    <property type="match status" value="1"/>
</dbReference>
<dbReference type="PROSITE" id="PS51767">
    <property type="entry name" value="PEPTIDASE_A1"/>
    <property type="match status" value="1"/>
</dbReference>
<dbReference type="GO" id="GO:0006508">
    <property type="term" value="P:proteolysis"/>
    <property type="evidence" value="ECO:0007669"/>
    <property type="project" value="InterPro"/>
</dbReference>
<evidence type="ECO:0000313" key="3">
    <source>
        <dbReference type="EMBL" id="CAF9920686.1"/>
    </source>
</evidence>
<dbReference type="PANTHER" id="PTHR47966">
    <property type="entry name" value="BETA-SITE APP-CLEAVING ENZYME, ISOFORM A-RELATED"/>
    <property type="match status" value="1"/>
</dbReference>
<protein>
    <recommendedName>
        <fullName evidence="2">Peptidase A1 domain-containing protein</fullName>
    </recommendedName>
</protein>
<dbReference type="Gene3D" id="2.40.70.10">
    <property type="entry name" value="Acid Proteases"/>
    <property type="match status" value="2"/>
</dbReference>
<organism evidence="3 4">
    <name type="scientific">Imshaugia aleurites</name>
    <dbReference type="NCBI Taxonomy" id="172621"/>
    <lineage>
        <taxon>Eukaryota</taxon>
        <taxon>Fungi</taxon>
        <taxon>Dikarya</taxon>
        <taxon>Ascomycota</taxon>
        <taxon>Pezizomycotina</taxon>
        <taxon>Lecanoromycetes</taxon>
        <taxon>OSLEUM clade</taxon>
        <taxon>Lecanoromycetidae</taxon>
        <taxon>Lecanorales</taxon>
        <taxon>Lecanorineae</taxon>
        <taxon>Parmeliaceae</taxon>
        <taxon>Imshaugia</taxon>
    </lineage>
</organism>
<dbReference type="InterPro" id="IPR033121">
    <property type="entry name" value="PEPTIDASE_A1"/>
</dbReference>
<sequence>MYDYTKSRTASFMNESFTIAYGGGVVQGNMIKETVSIGGLTFDNVSMGIANATSPYFQEQPYVGLLGLGPQSTSGALITRLQSPAHALPAPFSVSEVQSFALDFQAAGSDGSASIEFGGIETKYAGKLARAPLIHTGGHWAVDKVDYSIGNLRMNSPERVVLGAGNLVVVPPIVAGIYYSRVPGAVVDFPFGDGVSQWLVPCDAKLPDLALHIGNGTATIAGASMIGLPVNTSSFSNLSTPAGYCNPHIQNNSDPYLLGFPFFANNYVVFNRSELALWYAPYA</sequence>
<evidence type="ECO:0000313" key="4">
    <source>
        <dbReference type="Proteomes" id="UP000664534"/>
    </source>
</evidence>
<dbReference type="InterPro" id="IPR021109">
    <property type="entry name" value="Peptidase_aspartic_dom_sf"/>
</dbReference>
<dbReference type="AlphaFoldDB" id="A0A8H3F9P1"/>
<comment type="similarity">
    <text evidence="1">Belongs to the peptidase A1 family.</text>
</comment>
<reference evidence="3" key="1">
    <citation type="submission" date="2021-03" db="EMBL/GenBank/DDBJ databases">
        <authorList>
            <person name="Tagirdzhanova G."/>
        </authorList>
    </citation>
    <scope>NUCLEOTIDE SEQUENCE</scope>
</reference>
<evidence type="ECO:0000256" key="1">
    <source>
        <dbReference type="ARBA" id="ARBA00007447"/>
    </source>
</evidence>
<gene>
    <name evidence="3" type="ORF">IMSHALPRED_004975</name>
</gene>
<dbReference type="EMBL" id="CAJPDT010000026">
    <property type="protein sequence ID" value="CAF9920686.1"/>
    <property type="molecule type" value="Genomic_DNA"/>
</dbReference>
<dbReference type="Proteomes" id="UP000664534">
    <property type="component" value="Unassembled WGS sequence"/>
</dbReference>
<feature type="domain" description="Peptidase A1" evidence="2">
    <location>
        <begin position="1"/>
        <end position="280"/>
    </location>
</feature>
<dbReference type="InterPro" id="IPR001461">
    <property type="entry name" value="Aspartic_peptidase_A1"/>
</dbReference>
<dbReference type="GO" id="GO:0004190">
    <property type="term" value="F:aspartic-type endopeptidase activity"/>
    <property type="evidence" value="ECO:0007669"/>
    <property type="project" value="InterPro"/>
</dbReference>
<comment type="caution">
    <text evidence="3">The sequence shown here is derived from an EMBL/GenBank/DDBJ whole genome shotgun (WGS) entry which is preliminary data.</text>
</comment>
<dbReference type="OrthoDB" id="2747330at2759"/>